<organism evidence="1 2">
    <name type="scientific">Microbacterium hominis</name>
    <dbReference type="NCBI Taxonomy" id="162426"/>
    <lineage>
        <taxon>Bacteria</taxon>
        <taxon>Bacillati</taxon>
        <taxon>Actinomycetota</taxon>
        <taxon>Actinomycetes</taxon>
        <taxon>Micrococcales</taxon>
        <taxon>Microbacteriaceae</taxon>
        <taxon>Microbacterium</taxon>
    </lineage>
</organism>
<evidence type="ECO:0000313" key="2">
    <source>
        <dbReference type="Proteomes" id="UP000031202"/>
    </source>
</evidence>
<evidence type="ECO:0000313" key="1">
    <source>
        <dbReference type="EMBL" id="KIC58010.1"/>
    </source>
</evidence>
<accession>A0A0B4D0Y9</accession>
<sequence>MRVRLDEVQKGRRGEALGATSLTYRSGRATLAVAETEQRPTVLGLIASGRMRPDAGTVALDDATDRRAHNALRRRVALVDAPDVSEPAPNIAVAGVVAEELMFAGLASDPLSARRWLDEHDLRSSARLPIADLAPAHRLRILLELASARPGVDGLVLVSPDRHGGDPVQWWELAEEFGERGYAVLVIAGEAAASALIDTSASLAPHPSSARVLKPSRVRLRTTAPLAGGHR</sequence>
<proteinExistence type="predicted"/>
<dbReference type="EMBL" id="JWSZ01000010">
    <property type="protein sequence ID" value="KIC58010.1"/>
    <property type="molecule type" value="Genomic_DNA"/>
</dbReference>
<comment type="caution">
    <text evidence="1">The sequence shown here is derived from an EMBL/GenBank/DDBJ whole genome shotgun (WGS) entry which is preliminary data.</text>
</comment>
<evidence type="ECO:0008006" key="3">
    <source>
        <dbReference type="Google" id="ProtNLM"/>
    </source>
</evidence>
<protein>
    <recommendedName>
        <fullName evidence="3">ABC transporter ATP-binding protein</fullName>
    </recommendedName>
</protein>
<dbReference type="RefSeq" id="WP_036286837.1">
    <property type="nucleotide sequence ID" value="NZ_JWSZ01000010.1"/>
</dbReference>
<dbReference type="Proteomes" id="UP000031202">
    <property type="component" value="Unassembled WGS sequence"/>
</dbReference>
<name>A0A0B4D0Y9_9MICO</name>
<reference evidence="1 2" key="1">
    <citation type="submission" date="2014-12" db="EMBL/GenBank/DDBJ databases">
        <title>Genome sequencing of Microbacterium hominis TPW29.</title>
        <authorList>
            <person name="Tan P.W."/>
            <person name="Chan K.-G."/>
        </authorList>
    </citation>
    <scope>NUCLEOTIDE SEQUENCE [LARGE SCALE GENOMIC DNA]</scope>
    <source>
        <strain evidence="1 2">TPW29</strain>
    </source>
</reference>
<dbReference type="AlphaFoldDB" id="A0A0B4D0Y9"/>
<gene>
    <name evidence="1" type="ORF">RM52_08020</name>
</gene>